<reference evidence="1" key="2">
    <citation type="submission" date="2022-05" db="EMBL/GenBank/DDBJ databases">
        <authorList>
            <person name="Li J."/>
            <person name="Tonouchi A."/>
        </authorList>
    </citation>
    <scope>NUCLEOTIDE SEQUENCE</scope>
    <source>
        <strain evidence="1">AX-7</strain>
    </source>
</reference>
<dbReference type="Proteomes" id="UP000287394">
    <property type="component" value="Chromosome"/>
</dbReference>
<evidence type="ECO:0000313" key="2">
    <source>
        <dbReference type="EMBL" id="BDI33964.1"/>
    </source>
</evidence>
<organism evidence="1 3">
    <name type="scientific">Capsulimonas corticalis</name>
    <dbReference type="NCBI Taxonomy" id="2219043"/>
    <lineage>
        <taxon>Bacteria</taxon>
        <taxon>Bacillati</taxon>
        <taxon>Armatimonadota</taxon>
        <taxon>Armatimonadia</taxon>
        <taxon>Capsulimonadales</taxon>
        <taxon>Capsulimonadaceae</taxon>
        <taxon>Capsulimonas</taxon>
    </lineage>
</organism>
<dbReference type="KEGG" id="ccot:CCAX7_36020"/>
<sequence>MTRKINCHESLIVNILCHGTEAALSLEDRKSAQYETLSAAIEAPNIVSHVPVYGAKEDVPWLTCSYGAPADSSAYTVVALLANLNVGLRNVGLRVECRNQIDKPAKRHFCFLCGGYYCASHADPITHGCTAIVDHA</sequence>
<evidence type="ECO:0000313" key="1">
    <source>
        <dbReference type="EMBL" id="BDI31551.1"/>
    </source>
</evidence>
<keyword evidence="3" id="KW-1185">Reference proteome</keyword>
<protein>
    <submittedName>
        <fullName evidence="1">Uncharacterized protein</fullName>
    </submittedName>
</protein>
<dbReference type="SUPFAM" id="SSF118310">
    <property type="entry name" value="AN1-like Zinc finger"/>
    <property type="match status" value="1"/>
</dbReference>
<reference evidence="1 3" key="1">
    <citation type="journal article" date="2019" name="Int. J. Syst. Evol. Microbiol.">
        <title>Capsulimonas corticalis gen. nov., sp. nov., an aerobic capsulated bacterium, of a novel bacterial order, Capsulimonadales ord. nov., of the class Armatimonadia of the phylum Armatimonadetes.</title>
        <authorList>
            <person name="Li J."/>
            <person name="Kudo C."/>
            <person name="Tonouchi A."/>
        </authorList>
    </citation>
    <scope>NUCLEOTIDE SEQUENCE [LARGE SCALE GENOMIC DNA]</scope>
    <source>
        <strain evidence="1 3">AX-7</strain>
    </source>
</reference>
<name>A0A9N7QC84_9BACT</name>
<dbReference type="EMBL" id="AP025739">
    <property type="protein sequence ID" value="BDI33964.1"/>
    <property type="molecule type" value="Genomic_DNA"/>
</dbReference>
<dbReference type="InterPro" id="IPR035896">
    <property type="entry name" value="AN1-like_Znf"/>
</dbReference>
<dbReference type="KEGG" id="ccot:CCAX7_60150"/>
<dbReference type="EMBL" id="AP025739">
    <property type="protein sequence ID" value="BDI31551.1"/>
    <property type="molecule type" value="Genomic_DNA"/>
</dbReference>
<proteinExistence type="predicted"/>
<gene>
    <name evidence="1" type="ORF">CCAX7_36020</name>
    <name evidence="2" type="ORF">CCAX7_60150</name>
</gene>
<accession>A0A9N7QC84</accession>
<evidence type="ECO:0000313" key="3">
    <source>
        <dbReference type="Proteomes" id="UP000287394"/>
    </source>
</evidence>
<dbReference type="AlphaFoldDB" id="A0A9N7QC84"/>